<keyword evidence="3" id="KW-1185">Reference proteome</keyword>
<feature type="compositionally biased region" description="Basic and acidic residues" evidence="1">
    <location>
        <begin position="1"/>
        <end position="13"/>
    </location>
</feature>
<gene>
    <name evidence="2" type="ORF">LT679_07105</name>
</gene>
<name>A0ABS8TZR4_9SPHI</name>
<evidence type="ECO:0008006" key="4">
    <source>
        <dbReference type="Google" id="ProtNLM"/>
    </source>
</evidence>
<accession>A0ABS8TZR4</accession>
<comment type="caution">
    <text evidence="2">The sequence shown here is derived from an EMBL/GenBank/DDBJ whole genome shotgun (WGS) entry which is preliminary data.</text>
</comment>
<reference evidence="2 3" key="1">
    <citation type="submission" date="2021-12" db="EMBL/GenBank/DDBJ databases">
        <title>Mucilaginibacter roseus genome.</title>
        <authorList>
            <person name="Ferreira J.R."/>
            <person name="Newman J.D."/>
        </authorList>
    </citation>
    <scope>NUCLEOTIDE SEQUENCE [LARGE SCALE GENOMIC DNA]</scope>
    <source>
        <strain evidence="2 3">LMG 28454</strain>
    </source>
</reference>
<evidence type="ECO:0000313" key="2">
    <source>
        <dbReference type="EMBL" id="MCD8740368.1"/>
    </source>
</evidence>
<protein>
    <recommendedName>
        <fullName evidence="4">DUF3375 domain-containing protein</fullName>
    </recommendedName>
</protein>
<evidence type="ECO:0000313" key="3">
    <source>
        <dbReference type="Proteomes" id="UP001199919"/>
    </source>
</evidence>
<organism evidence="2 3">
    <name type="scientific">Mucilaginibacter roseus</name>
    <dbReference type="NCBI Taxonomy" id="1528868"/>
    <lineage>
        <taxon>Bacteria</taxon>
        <taxon>Pseudomonadati</taxon>
        <taxon>Bacteroidota</taxon>
        <taxon>Sphingobacteriia</taxon>
        <taxon>Sphingobacteriales</taxon>
        <taxon>Sphingobacteriaceae</taxon>
        <taxon>Mucilaginibacter</taxon>
    </lineage>
</organism>
<dbReference type="EMBL" id="JAJPWV010000002">
    <property type="protein sequence ID" value="MCD8740368.1"/>
    <property type="molecule type" value="Genomic_DNA"/>
</dbReference>
<feature type="region of interest" description="Disordered" evidence="1">
    <location>
        <begin position="1"/>
        <end position="20"/>
    </location>
</feature>
<evidence type="ECO:0000256" key="1">
    <source>
        <dbReference type="SAM" id="MobiDB-lite"/>
    </source>
</evidence>
<dbReference type="Proteomes" id="UP001199919">
    <property type="component" value="Unassembled WGS sequence"/>
</dbReference>
<sequence>MMDDQQFREEHKPLHVPAHFDNNAPLREQLAFALADIGEGNADEVIAQLLNLHQKMDDQALTAEAKALLAQWDKNGLVTVNTDNGETRYNLHKITQANSGSVNPRLLAPGLD</sequence>
<dbReference type="RefSeq" id="WP_232176767.1">
    <property type="nucleotide sequence ID" value="NZ_JAJPWV010000002.1"/>
</dbReference>
<proteinExistence type="predicted"/>